<evidence type="ECO:0000256" key="1">
    <source>
        <dbReference type="ARBA" id="ARBA00009156"/>
    </source>
</evidence>
<feature type="active site" description="Proton acceptor" evidence="8">
    <location>
        <position position="258"/>
    </location>
</feature>
<dbReference type="RefSeq" id="WP_258861049.1">
    <property type="nucleotide sequence ID" value="NZ_QPJQ01000003.1"/>
</dbReference>
<comment type="caution">
    <text evidence="12">The sequence shown here is derived from an EMBL/GenBank/DDBJ whole genome shotgun (WGS) entry which is preliminary data.</text>
</comment>
<dbReference type="InterPro" id="IPR043129">
    <property type="entry name" value="ATPase_NBD"/>
</dbReference>
<dbReference type="GO" id="GO:0005998">
    <property type="term" value="P:xylulose catabolic process"/>
    <property type="evidence" value="ECO:0007669"/>
    <property type="project" value="UniProtKB-UniRule"/>
</dbReference>
<feature type="domain" description="Carbohydrate kinase FGGY N-terminal" evidence="10">
    <location>
        <begin position="26"/>
        <end position="265"/>
    </location>
</feature>
<evidence type="ECO:0000313" key="12">
    <source>
        <dbReference type="EMBL" id="RCX07918.1"/>
    </source>
</evidence>
<sequence length="522" mass="56926">MSLLVIACQITEQNKLLFLEKMSNEMYLGLDLGTSGLKGVVIDTDGNVLAQESVSLVVSSPQTLWSEQDPESWWQACIEVIQQLQQRLDLSKLKAIGLSGQMHGATLLDAQGSILRPCILWNDGRSQTQCTALMTQFPELMERSGNLAMPGFTAPKIRWVQENEPEIFEKLAFVLLPKDYLAYRLTGIMSSDCSDAAGTLWLNPQTRQWDDALLAATGLTQSNMPTVYEGCDMVGRLSDTTAQELQLPPLPLVAGAGDNAAGAVGMGITNPGQGFISLGTSGVYFTVSESHKANPENTVHAFCHALPNRWHQMGVTLSAANSLAWFAKLVDKSVAELLDALEDSEIQRTNVLFLPYLSGERTPHNDPLANGQFVGLTNITNTEMMTLAILEGVAFSLLDCQNALDSAGSFVDELSLIGGGARSAMWRQIIANVLNKRLIYRDGGDVGPGLGAARLALLGEQHSQGKDIELLIAEYCTMPDVLEVNEPDPTFGRYYQDKYTLYKSFYQSTKGFNEKLASLISL</sequence>
<evidence type="ECO:0000256" key="4">
    <source>
        <dbReference type="ARBA" id="ARBA00022741"/>
    </source>
</evidence>
<dbReference type="GO" id="GO:0005524">
    <property type="term" value="F:ATP binding"/>
    <property type="evidence" value="ECO:0007669"/>
    <property type="project" value="UniProtKB-UniRule"/>
</dbReference>
<dbReference type="InterPro" id="IPR000577">
    <property type="entry name" value="Carb_kinase_FGGY"/>
</dbReference>
<dbReference type="Pfam" id="PF00370">
    <property type="entry name" value="FGGY_N"/>
    <property type="match status" value="1"/>
</dbReference>
<dbReference type="CDD" id="cd07808">
    <property type="entry name" value="ASKHA_NBD_FGGY_EcXK-like"/>
    <property type="match status" value="1"/>
</dbReference>
<keyword evidence="7 8" id="KW-0119">Carbohydrate metabolism</keyword>
<accession>A0A369AHV3</accession>
<dbReference type="Gene3D" id="3.30.420.40">
    <property type="match status" value="2"/>
</dbReference>
<dbReference type="PROSITE" id="PS00933">
    <property type="entry name" value="FGGY_KINASES_1"/>
    <property type="match status" value="1"/>
</dbReference>
<keyword evidence="3 8" id="KW-0808">Transferase</keyword>
<dbReference type="AlphaFoldDB" id="A0A369AHV3"/>
<dbReference type="InterPro" id="IPR018483">
    <property type="entry name" value="Carb_kinase_FGGY_CS"/>
</dbReference>
<dbReference type="PIRSF" id="PIRSF000538">
    <property type="entry name" value="GlpK"/>
    <property type="match status" value="1"/>
</dbReference>
<feature type="domain" description="Carbohydrate kinase FGGY C-terminal" evidence="11">
    <location>
        <begin position="275"/>
        <end position="457"/>
    </location>
</feature>
<protein>
    <recommendedName>
        <fullName evidence="8 9">Xylulose kinase</fullName>
        <shortName evidence="8 9">Xylulokinase</shortName>
        <ecNumber evidence="8 9">2.7.1.17</ecNumber>
    </recommendedName>
</protein>
<comment type="similarity">
    <text evidence="1 8 9">Belongs to the FGGY kinase family.</text>
</comment>
<evidence type="ECO:0000256" key="7">
    <source>
        <dbReference type="ARBA" id="ARBA00023277"/>
    </source>
</evidence>
<dbReference type="EC" id="2.7.1.17" evidence="8 9"/>
<dbReference type="PANTHER" id="PTHR43095">
    <property type="entry name" value="SUGAR KINASE"/>
    <property type="match status" value="1"/>
</dbReference>
<evidence type="ECO:0000259" key="11">
    <source>
        <dbReference type="Pfam" id="PF02782"/>
    </source>
</evidence>
<dbReference type="NCBIfam" id="TIGR01312">
    <property type="entry name" value="XylB"/>
    <property type="match status" value="1"/>
</dbReference>
<keyword evidence="2 8" id="KW-0859">Xylose metabolism</keyword>
<keyword evidence="6 8" id="KW-0067">ATP-binding</keyword>
<dbReference type="GO" id="GO:0004856">
    <property type="term" value="F:D-xylulokinase activity"/>
    <property type="evidence" value="ECO:0007669"/>
    <property type="project" value="UniProtKB-UniRule"/>
</dbReference>
<evidence type="ECO:0000313" key="13">
    <source>
        <dbReference type="Proteomes" id="UP000253506"/>
    </source>
</evidence>
<feature type="binding site" evidence="8">
    <location>
        <begin position="102"/>
        <end position="103"/>
    </location>
    <ligand>
        <name>substrate</name>
    </ligand>
</feature>
<evidence type="ECO:0000256" key="9">
    <source>
        <dbReference type="RuleBase" id="RU364073"/>
    </source>
</evidence>
<gene>
    <name evidence="8 9" type="primary">xylB</name>
    <name evidence="12" type="ORF">DFP77_10318</name>
</gene>
<dbReference type="GO" id="GO:0042732">
    <property type="term" value="P:D-xylose metabolic process"/>
    <property type="evidence" value="ECO:0007669"/>
    <property type="project" value="UniProtKB-KW"/>
</dbReference>
<reference evidence="12 13" key="1">
    <citation type="submission" date="2018-07" db="EMBL/GenBank/DDBJ databases">
        <title>Genomic Encyclopedia of Type Strains, Phase III (KMG-III): the genomes of soil and plant-associated and newly described type strains.</title>
        <authorList>
            <person name="Whitman W."/>
        </authorList>
    </citation>
    <scope>NUCLEOTIDE SEQUENCE [LARGE SCALE GENOMIC DNA]</scope>
    <source>
        <strain evidence="12 13">CECT 7731</strain>
    </source>
</reference>
<dbReference type="InterPro" id="IPR050406">
    <property type="entry name" value="FGGY_Carb_Kinase"/>
</dbReference>
<evidence type="ECO:0000256" key="3">
    <source>
        <dbReference type="ARBA" id="ARBA00022679"/>
    </source>
</evidence>
<evidence type="ECO:0000256" key="2">
    <source>
        <dbReference type="ARBA" id="ARBA00022629"/>
    </source>
</evidence>
<dbReference type="PANTHER" id="PTHR43095:SF6">
    <property type="entry name" value="XYLULOSE KINASE"/>
    <property type="match status" value="1"/>
</dbReference>
<dbReference type="InterPro" id="IPR018485">
    <property type="entry name" value="FGGY_C"/>
</dbReference>
<comment type="function">
    <text evidence="8">Catalyzes the phosphorylation of D-xylulose to D-xylulose 5-phosphate.</text>
</comment>
<dbReference type="Pfam" id="PF02782">
    <property type="entry name" value="FGGY_C"/>
    <property type="match status" value="1"/>
</dbReference>
<dbReference type="SUPFAM" id="SSF53067">
    <property type="entry name" value="Actin-like ATPase domain"/>
    <property type="match status" value="2"/>
</dbReference>
<evidence type="ECO:0000256" key="6">
    <source>
        <dbReference type="ARBA" id="ARBA00022840"/>
    </source>
</evidence>
<feature type="site" description="Important for activity" evidence="8">
    <location>
        <position position="31"/>
    </location>
</feature>
<keyword evidence="5 8" id="KW-0418">Kinase</keyword>
<proteinExistence type="inferred from homology"/>
<evidence type="ECO:0000256" key="5">
    <source>
        <dbReference type="ARBA" id="ARBA00022777"/>
    </source>
</evidence>
<evidence type="ECO:0000259" key="10">
    <source>
        <dbReference type="Pfam" id="PF00370"/>
    </source>
</evidence>
<name>A0A369AHV3_9GAMM</name>
<comment type="catalytic activity">
    <reaction evidence="8 9">
        <text>D-xylulose + ATP = D-xylulose 5-phosphate + ADP + H(+)</text>
        <dbReference type="Rhea" id="RHEA:10964"/>
        <dbReference type="ChEBI" id="CHEBI:15378"/>
        <dbReference type="ChEBI" id="CHEBI:17140"/>
        <dbReference type="ChEBI" id="CHEBI:30616"/>
        <dbReference type="ChEBI" id="CHEBI:57737"/>
        <dbReference type="ChEBI" id="CHEBI:456216"/>
        <dbReference type="EC" id="2.7.1.17"/>
    </reaction>
</comment>
<keyword evidence="4 8" id="KW-0547">Nucleotide-binding</keyword>
<dbReference type="HAMAP" id="MF_02220">
    <property type="entry name" value="XylB"/>
    <property type="match status" value="1"/>
</dbReference>
<dbReference type="EMBL" id="QPJQ01000003">
    <property type="protein sequence ID" value="RCX07918.1"/>
    <property type="molecule type" value="Genomic_DNA"/>
</dbReference>
<evidence type="ECO:0000256" key="8">
    <source>
        <dbReference type="HAMAP-Rule" id="MF_02220"/>
    </source>
</evidence>
<organism evidence="12 13">
    <name type="scientific">Marinomonas foliarum</name>
    <dbReference type="NCBI Taxonomy" id="491950"/>
    <lineage>
        <taxon>Bacteria</taxon>
        <taxon>Pseudomonadati</taxon>
        <taxon>Pseudomonadota</taxon>
        <taxon>Gammaproteobacteria</taxon>
        <taxon>Oceanospirillales</taxon>
        <taxon>Oceanospirillaceae</taxon>
        <taxon>Marinomonas</taxon>
    </lineage>
</organism>
<dbReference type="InterPro" id="IPR018484">
    <property type="entry name" value="FGGY_N"/>
</dbReference>
<dbReference type="InterPro" id="IPR006000">
    <property type="entry name" value="Xylulokinase"/>
</dbReference>
<dbReference type="Proteomes" id="UP000253506">
    <property type="component" value="Unassembled WGS sequence"/>
</dbReference>